<dbReference type="EMBL" id="CP002046">
    <property type="protein sequence ID" value="EAP86131.1"/>
    <property type="molecule type" value="Genomic_DNA"/>
</dbReference>
<dbReference type="OrthoDB" id="3296006at2"/>
<reference evidence="1 2" key="1">
    <citation type="journal article" date="2010" name="J. Bacteriol.">
        <title>The complete genome sequence of Croceibacter atlanticus HTCC2559T.</title>
        <authorList>
            <person name="Oh H.M."/>
            <person name="Kang I."/>
            <person name="Ferriera S."/>
            <person name="Giovannoni S.J."/>
            <person name="Cho J.C."/>
        </authorList>
    </citation>
    <scope>NUCLEOTIDE SEQUENCE [LARGE SCALE GENOMIC DNA]</scope>
    <source>
        <strain evidence="2">ATCC BAA-628 / HTCC2559 / KCTC 12090</strain>
    </source>
</reference>
<name>A3UBY0_CROAH</name>
<dbReference type="AlphaFoldDB" id="A3UBY0"/>
<dbReference type="Pfam" id="PF00300">
    <property type="entry name" value="His_Phos_1"/>
    <property type="match status" value="1"/>
</dbReference>
<evidence type="ECO:0008006" key="3">
    <source>
        <dbReference type="Google" id="ProtNLM"/>
    </source>
</evidence>
<dbReference type="STRING" id="216432.CA2559_08861"/>
<dbReference type="Gene3D" id="3.40.50.1240">
    <property type="entry name" value="Phosphoglycerate mutase-like"/>
    <property type="match status" value="1"/>
</dbReference>
<dbReference type="GeneID" id="89453524"/>
<dbReference type="CDD" id="cd07067">
    <property type="entry name" value="HP_PGM_like"/>
    <property type="match status" value="1"/>
</dbReference>
<dbReference type="InterPro" id="IPR029033">
    <property type="entry name" value="His_PPase_superfam"/>
</dbReference>
<dbReference type="Proteomes" id="UP000002297">
    <property type="component" value="Chromosome"/>
</dbReference>
<keyword evidence="2" id="KW-1185">Reference proteome</keyword>
<evidence type="ECO:0000313" key="2">
    <source>
        <dbReference type="Proteomes" id="UP000002297"/>
    </source>
</evidence>
<dbReference type="SUPFAM" id="SSF53254">
    <property type="entry name" value="Phosphoglycerate mutase-like"/>
    <property type="match status" value="1"/>
</dbReference>
<dbReference type="KEGG" id="cat:CA2559_08861"/>
<protein>
    <recommendedName>
        <fullName evidence="3">Phosphoglycerate mutase</fullName>
    </recommendedName>
</protein>
<dbReference type="RefSeq" id="WP_013187517.1">
    <property type="nucleotide sequence ID" value="NC_014230.1"/>
</dbReference>
<evidence type="ECO:0000313" key="1">
    <source>
        <dbReference type="EMBL" id="EAP86131.1"/>
    </source>
</evidence>
<dbReference type="InterPro" id="IPR013078">
    <property type="entry name" value="His_Pase_superF_clade-1"/>
</dbReference>
<organism evidence="1 2">
    <name type="scientific">Croceibacter atlanticus (strain ATCC BAA-628 / JCM 21780 / CIP 108009 / IAM 15332 / KCTC 12090 / HTCC2559)</name>
    <dbReference type="NCBI Taxonomy" id="216432"/>
    <lineage>
        <taxon>Bacteria</taxon>
        <taxon>Pseudomonadati</taxon>
        <taxon>Bacteroidota</taxon>
        <taxon>Flavobacteriia</taxon>
        <taxon>Flavobacteriales</taxon>
        <taxon>Flavobacteriaceae</taxon>
        <taxon>Croceibacter</taxon>
    </lineage>
</organism>
<sequence>MKYLLILLLAVACKGQSHQSDDTVYYFIRHAEKDRSNSNNSNPHLNAMGKERAQEWKTRLGDKGINAIYITDFNRTRETAAPLATYLNLEPKIYSATDLYSKSFKAETKGQTVLIVGHSNTTPAFVNSILNDTTYKELNDSNNGALFKVTFIDGKPQVSLQQFEDGF</sequence>
<dbReference type="HOGENOM" id="CLU_112476_0_0_10"/>
<dbReference type="eggNOG" id="COG0406">
    <property type="taxonomic scope" value="Bacteria"/>
</dbReference>
<proteinExistence type="predicted"/>
<gene>
    <name evidence="1" type="ordered locus">CA2559_08861</name>
</gene>
<accession>A3UBY0</accession>